<dbReference type="Pfam" id="PF13185">
    <property type="entry name" value="GAF_2"/>
    <property type="match status" value="1"/>
</dbReference>
<protein>
    <recommendedName>
        <fullName evidence="1">GAF domain-containing protein</fullName>
    </recommendedName>
</protein>
<accession>A0A5P2CW46</accession>
<evidence type="ECO:0000259" key="1">
    <source>
        <dbReference type="Pfam" id="PF13185"/>
    </source>
</evidence>
<dbReference type="Proteomes" id="UP000324015">
    <property type="component" value="Chromosome"/>
</dbReference>
<proteinExistence type="predicted"/>
<gene>
    <name evidence="2" type="ORF">DEJ49_32445</name>
</gene>
<dbReference type="InterPro" id="IPR029016">
    <property type="entry name" value="GAF-like_dom_sf"/>
</dbReference>
<dbReference type="Gene3D" id="3.30.450.40">
    <property type="match status" value="1"/>
</dbReference>
<dbReference type="RefSeq" id="WP_150187396.1">
    <property type="nucleotide sequence ID" value="NZ_CP029191.1"/>
</dbReference>
<evidence type="ECO:0000313" key="2">
    <source>
        <dbReference type="EMBL" id="QES45079.1"/>
    </source>
</evidence>
<sequence>MDDDQYAAAWRNVDVTAATGGPTPASACRACADDLGADFAGVALVIAGELRLLACATDERAHLAEDAQLVSGEGPCTEAYTKGERIEVPDLENAVARWPVFASIALGQGARCVMAVPLTIDDAHVGALSLYRCEPRPFTPMQKVRIQAYARILALLALDEHPHLLTVRPRPGSLGQRGYPPVVHMAAGFVAAKYGLSPDDALARLRAHAFSHDQTLLRTAQKAIDDQGLNWDVRDNGGSC</sequence>
<evidence type="ECO:0000313" key="3">
    <source>
        <dbReference type="Proteomes" id="UP000324015"/>
    </source>
</evidence>
<feature type="domain" description="GAF" evidence="1">
    <location>
        <begin position="27"/>
        <end position="142"/>
    </location>
</feature>
<dbReference type="InterPro" id="IPR003018">
    <property type="entry name" value="GAF"/>
</dbReference>
<reference evidence="2 3" key="1">
    <citation type="submission" date="2018-05" db="EMBL/GenBank/DDBJ databases">
        <title>Streptomyces venezuelae.</title>
        <authorList>
            <person name="Kim W."/>
            <person name="Lee N."/>
            <person name="Cho B.-K."/>
        </authorList>
    </citation>
    <scope>NUCLEOTIDE SEQUENCE [LARGE SCALE GENOMIC DNA]</scope>
    <source>
        <strain evidence="2 3">ATCC 14585</strain>
    </source>
</reference>
<dbReference type="SUPFAM" id="SSF55781">
    <property type="entry name" value="GAF domain-like"/>
    <property type="match status" value="1"/>
</dbReference>
<name>A0A5P2CW46_STRVZ</name>
<dbReference type="AlphaFoldDB" id="A0A5P2CW46"/>
<dbReference type="EMBL" id="CP029191">
    <property type="protein sequence ID" value="QES45079.1"/>
    <property type="molecule type" value="Genomic_DNA"/>
</dbReference>
<organism evidence="2 3">
    <name type="scientific">Streptomyces venezuelae</name>
    <dbReference type="NCBI Taxonomy" id="54571"/>
    <lineage>
        <taxon>Bacteria</taxon>
        <taxon>Bacillati</taxon>
        <taxon>Actinomycetota</taxon>
        <taxon>Actinomycetes</taxon>
        <taxon>Kitasatosporales</taxon>
        <taxon>Streptomycetaceae</taxon>
        <taxon>Streptomyces</taxon>
    </lineage>
</organism>